<evidence type="ECO:0008006" key="2">
    <source>
        <dbReference type="Google" id="ProtNLM"/>
    </source>
</evidence>
<organism evidence="1">
    <name type="scientific">marine metagenome</name>
    <dbReference type="NCBI Taxonomy" id="408172"/>
    <lineage>
        <taxon>unclassified sequences</taxon>
        <taxon>metagenomes</taxon>
        <taxon>ecological metagenomes</taxon>
    </lineage>
</organism>
<dbReference type="EMBL" id="UINC01027169">
    <property type="protein sequence ID" value="SVB05961.1"/>
    <property type="molecule type" value="Genomic_DNA"/>
</dbReference>
<reference evidence="1" key="1">
    <citation type="submission" date="2018-05" db="EMBL/GenBank/DDBJ databases">
        <authorList>
            <person name="Lanie J.A."/>
            <person name="Ng W.-L."/>
            <person name="Kazmierczak K.M."/>
            <person name="Andrzejewski T.M."/>
            <person name="Davidsen T.M."/>
            <person name="Wayne K.J."/>
            <person name="Tettelin H."/>
            <person name="Glass J.I."/>
            <person name="Rusch D."/>
            <person name="Podicherti R."/>
            <person name="Tsui H.-C.T."/>
            <person name="Winkler M.E."/>
        </authorList>
    </citation>
    <scope>NUCLEOTIDE SEQUENCE</scope>
</reference>
<name>A0A382AXB1_9ZZZZ</name>
<dbReference type="InterPro" id="IPR011050">
    <property type="entry name" value="Pectin_lyase_fold/virulence"/>
</dbReference>
<dbReference type="SUPFAM" id="SSF51126">
    <property type="entry name" value="Pectin lyase-like"/>
    <property type="match status" value="1"/>
</dbReference>
<sequence length="457" mass="50366">MKKVLKKKEEYLISPIMTRGVKNQSNNNNVATKPITLTTEQQASEFKTTEQQASEFIKHLHIKHYSNGTLELYNLIPDNVTVKAVLFDGNSFTNKEITIPSYISNPKPTIINSPYKGIQDDMFTVNTQYQGFNRTTKNNITLVSEGIDNPLLLDTAHEFNFIERLNEKTYEFKQGSWTVNKPIIVDGDLHISPGTNLRFAKNAYIIIKGSLTAIGGESNPITLKAVLDSWKGVYVLNAGKKSYLKNVNISNISSLEDGLLKLTGGITFYKSDVDIENVRISNVKAEDSINIVESSFSLNSVFIDDTVSDGLDSDFSKGSVLHSKLSNIGGDALDFSGSNVSIINTKASNVKDKAVSAGEKSALNIENSQFSNIGIGVASKDGSAVNVSNTTILDYKLYAAMSYIKKDFYGSPIINVNNCSVSDDNAYIRQKGTSMIVDNIEISESEINVEKLYKLEY</sequence>
<gene>
    <name evidence="1" type="ORF">METZ01_LOCUS158815</name>
</gene>
<proteinExistence type="predicted"/>
<accession>A0A382AXB1</accession>
<dbReference type="AlphaFoldDB" id="A0A382AXB1"/>
<protein>
    <recommendedName>
        <fullName evidence="2">Right handed beta helix domain-containing protein</fullName>
    </recommendedName>
</protein>
<evidence type="ECO:0000313" key="1">
    <source>
        <dbReference type="EMBL" id="SVB05961.1"/>
    </source>
</evidence>